<sequence>MASRKQERQLQQAREAGQIEPEMDTETGKMINPHNPEFITKRPWYLGESGPSLVHHSKQKVDAVLTMKKADELVQQRWATKKKAATGYRKGACKNCGAMGHKASECVERPRSGKKAAMKTGMDIAADDVQTDLTSHGKVSFDAKRDRWLGYHPDEHKHTIERFNKIDQERRRARREDAEKQEERRKAKEKLREIRKAAKAAAAAKSGTTGVGSASNGGGANGTASASGGGANGTAAVDSDDDDSDVAGGGKGNESEKDSDEDTGSDSDASDYDSDEDGGSEDEDNREFVQKDVEQRDFQGRVARQGGLGGAQMKTTVRNLRIREDRAKYLYNLDPNSAYYDPKTRAMRDNPMPETAAEDLVFAGDNFIRYTGDVREQARTSVFAWEAADRGQEVHPVADPSQAEMLRKKFDDKKTTLKEEQKQRILDKYGGSEHLDVPDARLLVGQTESYVEYDRTGRVVKGAPKAVAKSKYEENVFPSNHTSVWGSYFDKRSMRWGFSCCHSLTFKSYCTGEEGKVANDEANSVLNVDLAGERKMLEGRKEGEASKVPEMTARSDLYGEGTANVDLDEDKLKEAVKKQKAFLSKGGGEVDDRKRKYNSMTSSDVTKEDMEAYRLTKANNDDPLANLSSDVLLDEDNGKSK</sequence>
<dbReference type="OMA" id="KYAWESQ"/>
<dbReference type="GO" id="GO:0030628">
    <property type="term" value="F:pre-mRNA 3'-splice site binding"/>
    <property type="evidence" value="ECO:0007669"/>
    <property type="project" value="UniProtKB-UniRule"/>
</dbReference>
<dbReference type="STRING" id="2880.D7FU41"/>
<feature type="region of interest" description="Disordered" evidence="9">
    <location>
        <begin position="150"/>
        <end position="310"/>
    </location>
</feature>
<dbReference type="GO" id="GO:0008270">
    <property type="term" value="F:zinc ion binding"/>
    <property type="evidence" value="ECO:0007669"/>
    <property type="project" value="UniProtKB-KW"/>
</dbReference>
<comment type="function">
    <text evidence="8">Involved in pre-mRNA splicing.</text>
</comment>
<dbReference type="PANTHER" id="PTHR12942:SF2">
    <property type="entry name" value="PRE-MRNA-SPLICING FACTOR SLU7"/>
    <property type="match status" value="1"/>
</dbReference>
<dbReference type="InterPro" id="IPR021715">
    <property type="entry name" value="Slu7_dom"/>
</dbReference>
<accession>D7FU41</accession>
<dbReference type="GO" id="GO:0005681">
    <property type="term" value="C:spliceosomal complex"/>
    <property type="evidence" value="ECO:0007669"/>
    <property type="project" value="UniProtKB-UniRule"/>
</dbReference>
<keyword evidence="6 8" id="KW-0539">Nucleus</keyword>
<dbReference type="OrthoDB" id="249612at2759"/>
<evidence type="ECO:0000256" key="8">
    <source>
        <dbReference type="RuleBase" id="RU367071"/>
    </source>
</evidence>
<feature type="compositionally biased region" description="Basic and acidic residues" evidence="9">
    <location>
        <begin position="286"/>
        <end position="299"/>
    </location>
</feature>
<evidence type="ECO:0000313" key="11">
    <source>
        <dbReference type="EMBL" id="CBJ31568.1"/>
    </source>
</evidence>
<dbReference type="InterPro" id="IPR001878">
    <property type="entry name" value="Znf_CCHC"/>
</dbReference>
<dbReference type="eggNOG" id="KOG2560">
    <property type="taxonomic scope" value="Eukaryota"/>
</dbReference>
<feature type="region of interest" description="Disordered" evidence="9">
    <location>
        <begin position="538"/>
        <end position="560"/>
    </location>
</feature>
<feature type="compositionally biased region" description="Low complexity" evidence="9">
    <location>
        <begin position="199"/>
        <end position="214"/>
    </location>
</feature>
<keyword evidence="7" id="KW-0862">Zinc</keyword>
<feature type="compositionally biased region" description="Basic and acidic residues" evidence="9">
    <location>
        <begin position="605"/>
        <end position="614"/>
    </location>
</feature>
<keyword evidence="12" id="KW-1185">Reference proteome</keyword>
<gene>
    <name evidence="11" type="ORF">Esi_0265_0030</name>
</gene>
<feature type="region of interest" description="Disordered" evidence="9">
    <location>
        <begin position="583"/>
        <end position="641"/>
    </location>
</feature>
<dbReference type="EMBL" id="FN649730">
    <property type="protein sequence ID" value="CBJ31568.1"/>
    <property type="molecule type" value="Genomic_DNA"/>
</dbReference>
<comment type="subcellular location">
    <subcellularLocation>
        <location evidence="1 8">Nucleus</location>
    </subcellularLocation>
</comment>
<evidence type="ECO:0000256" key="3">
    <source>
        <dbReference type="ARBA" id="ARBA00022664"/>
    </source>
</evidence>
<protein>
    <recommendedName>
        <fullName evidence="8">Pre-mRNA-splicing factor SLU7</fullName>
    </recommendedName>
</protein>
<keyword evidence="4 8" id="KW-0747">Spliceosome</keyword>
<keyword evidence="3 8" id="KW-0507">mRNA processing</keyword>
<comment type="subunit">
    <text evidence="8">Associated with the spliceosome.</text>
</comment>
<feature type="compositionally biased region" description="Acidic residues" evidence="9">
    <location>
        <begin position="257"/>
        <end position="285"/>
    </location>
</feature>
<dbReference type="Proteomes" id="UP000002630">
    <property type="component" value="Linkage Group LG05"/>
</dbReference>
<evidence type="ECO:0000256" key="4">
    <source>
        <dbReference type="ARBA" id="ARBA00022728"/>
    </source>
</evidence>
<dbReference type="EMBL" id="FN648448">
    <property type="protein sequence ID" value="CBJ31568.1"/>
    <property type="molecule type" value="Genomic_DNA"/>
</dbReference>
<dbReference type="SUPFAM" id="SSF57756">
    <property type="entry name" value="Retrovirus zinc finger-like domains"/>
    <property type="match status" value="1"/>
</dbReference>
<keyword evidence="7" id="KW-0863">Zinc-finger</keyword>
<dbReference type="InterPro" id="IPR036875">
    <property type="entry name" value="Znf_CCHC_sf"/>
</dbReference>
<evidence type="ECO:0000256" key="2">
    <source>
        <dbReference type="ARBA" id="ARBA00007203"/>
    </source>
</evidence>
<dbReference type="PANTHER" id="PTHR12942">
    <property type="entry name" value="STEP II SPLICING FACTOR SLU7"/>
    <property type="match status" value="1"/>
</dbReference>
<feature type="region of interest" description="Disordered" evidence="9">
    <location>
        <begin position="1"/>
        <end position="36"/>
    </location>
</feature>
<organism evidence="11 12">
    <name type="scientific">Ectocarpus siliculosus</name>
    <name type="common">Brown alga</name>
    <name type="synonym">Conferva siliculosa</name>
    <dbReference type="NCBI Taxonomy" id="2880"/>
    <lineage>
        <taxon>Eukaryota</taxon>
        <taxon>Sar</taxon>
        <taxon>Stramenopiles</taxon>
        <taxon>Ochrophyta</taxon>
        <taxon>PX clade</taxon>
        <taxon>Phaeophyceae</taxon>
        <taxon>Ectocarpales</taxon>
        <taxon>Ectocarpaceae</taxon>
        <taxon>Ectocarpus</taxon>
    </lineage>
</organism>
<dbReference type="AlphaFoldDB" id="D7FU41"/>
<evidence type="ECO:0000256" key="1">
    <source>
        <dbReference type="ARBA" id="ARBA00004123"/>
    </source>
</evidence>
<dbReference type="GO" id="GO:0000398">
    <property type="term" value="P:mRNA splicing, via spliceosome"/>
    <property type="evidence" value="ECO:0007669"/>
    <property type="project" value="UniProtKB-UniRule"/>
</dbReference>
<name>D7FU41_ECTSI</name>
<reference evidence="11 12" key="1">
    <citation type="journal article" date="2010" name="Nature">
        <title>The Ectocarpus genome and the independent evolution of multicellularity in brown algae.</title>
        <authorList>
            <person name="Cock J.M."/>
            <person name="Sterck L."/>
            <person name="Rouze P."/>
            <person name="Scornet D."/>
            <person name="Allen A.E."/>
            <person name="Amoutzias G."/>
            <person name="Anthouard V."/>
            <person name="Artiguenave F."/>
            <person name="Aury J.M."/>
            <person name="Badger J.H."/>
            <person name="Beszteri B."/>
            <person name="Billiau K."/>
            <person name="Bonnet E."/>
            <person name="Bothwell J.H."/>
            <person name="Bowler C."/>
            <person name="Boyen C."/>
            <person name="Brownlee C."/>
            <person name="Carrano C.J."/>
            <person name="Charrier B."/>
            <person name="Cho G.Y."/>
            <person name="Coelho S.M."/>
            <person name="Collen J."/>
            <person name="Corre E."/>
            <person name="Da Silva C."/>
            <person name="Delage L."/>
            <person name="Delaroque N."/>
            <person name="Dittami S.M."/>
            <person name="Doulbeau S."/>
            <person name="Elias M."/>
            <person name="Farnham G."/>
            <person name="Gachon C.M."/>
            <person name="Gschloessl B."/>
            <person name="Heesch S."/>
            <person name="Jabbari K."/>
            <person name="Jubin C."/>
            <person name="Kawai H."/>
            <person name="Kimura K."/>
            <person name="Kloareg B."/>
            <person name="Kupper F.C."/>
            <person name="Lang D."/>
            <person name="Le Bail A."/>
            <person name="Leblanc C."/>
            <person name="Lerouge P."/>
            <person name="Lohr M."/>
            <person name="Lopez P.J."/>
            <person name="Martens C."/>
            <person name="Maumus F."/>
            <person name="Michel G."/>
            <person name="Miranda-Saavedra D."/>
            <person name="Morales J."/>
            <person name="Moreau H."/>
            <person name="Motomura T."/>
            <person name="Nagasato C."/>
            <person name="Napoli C.A."/>
            <person name="Nelson D.R."/>
            <person name="Nyvall-Collen P."/>
            <person name="Peters A.F."/>
            <person name="Pommier C."/>
            <person name="Potin P."/>
            <person name="Poulain J."/>
            <person name="Quesneville H."/>
            <person name="Read B."/>
            <person name="Rensing S.A."/>
            <person name="Ritter A."/>
            <person name="Rousvoal S."/>
            <person name="Samanta M."/>
            <person name="Samson G."/>
            <person name="Schroeder D.C."/>
            <person name="Segurens B."/>
            <person name="Strittmatter M."/>
            <person name="Tonon T."/>
            <person name="Tregear J.W."/>
            <person name="Valentin K."/>
            <person name="von Dassow P."/>
            <person name="Yamagishi T."/>
            <person name="Van de Peer Y."/>
            <person name="Wincker P."/>
        </authorList>
    </citation>
    <scope>NUCLEOTIDE SEQUENCE [LARGE SCALE GENOMIC DNA]</scope>
    <source>
        <strain evidence="12">Ec32 / CCAP1310/4</strain>
    </source>
</reference>
<keyword evidence="5 8" id="KW-0508">mRNA splicing</keyword>
<dbReference type="InterPro" id="IPR039974">
    <property type="entry name" value="Splicing_factor_SLU7"/>
</dbReference>
<dbReference type="Pfam" id="PF11708">
    <property type="entry name" value="Slu7"/>
    <property type="match status" value="2"/>
</dbReference>
<evidence type="ECO:0000313" key="12">
    <source>
        <dbReference type="Proteomes" id="UP000002630"/>
    </source>
</evidence>
<comment type="similarity">
    <text evidence="2 8">Belongs to the SLU7 family.</text>
</comment>
<dbReference type="InParanoid" id="D7FU41"/>
<evidence type="ECO:0000256" key="9">
    <source>
        <dbReference type="SAM" id="MobiDB-lite"/>
    </source>
</evidence>
<dbReference type="PROSITE" id="PS50158">
    <property type="entry name" value="ZF_CCHC"/>
    <property type="match status" value="1"/>
</dbReference>
<evidence type="ECO:0000259" key="10">
    <source>
        <dbReference type="PROSITE" id="PS50158"/>
    </source>
</evidence>
<dbReference type="FunCoup" id="D7FU41">
    <property type="interactions" value="499"/>
</dbReference>
<evidence type="ECO:0000256" key="7">
    <source>
        <dbReference type="PROSITE-ProRule" id="PRU00047"/>
    </source>
</evidence>
<feature type="compositionally biased region" description="Basic and acidic residues" evidence="9">
    <location>
        <begin position="538"/>
        <end position="547"/>
    </location>
</feature>
<evidence type="ECO:0000256" key="5">
    <source>
        <dbReference type="ARBA" id="ARBA00023187"/>
    </source>
</evidence>
<feature type="compositionally biased region" description="Gly residues" evidence="9">
    <location>
        <begin position="215"/>
        <end position="232"/>
    </location>
</feature>
<evidence type="ECO:0000256" key="6">
    <source>
        <dbReference type="ARBA" id="ARBA00023242"/>
    </source>
</evidence>
<keyword evidence="7" id="KW-0479">Metal-binding</keyword>
<proteinExistence type="inferred from homology"/>
<feature type="domain" description="CCHC-type" evidence="10">
    <location>
        <begin position="93"/>
        <end position="106"/>
    </location>
</feature>
<feature type="compositionally biased region" description="Basic and acidic residues" evidence="9">
    <location>
        <begin position="150"/>
        <end position="196"/>
    </location>
</feature>